<evidence type="ECO:0000256" key="1">
    <source>
        <dbReference type="SAM" id="SignalP"/>
    </source>
</evidence>
<reference evidence="2" key="1">
    <citation type="submission" date="2014-03" db="EMBL/GenBank/DDBJ databases">
        <title>The sialotranscriptome of Amblyomma triste, Amblyomma parvum and Amblyomma cajennense ticks, uncovered by 454-based RNA-seq.</title>
        <authorList>
            <person name="Garcia G.R."/>
            <person name="Gardinassi L.G."/>
            <person name="Ribeiro J.M."/>
            <person name="Anatriello E."/>
            <person name="Ferreira B.R."/>
            <person name="Moreira H.N."/>
            <person name="Mafra C."/>
            <person name="Olegario M.M."/>
            <person name="Szabo P.J."/>
            <person name="Miranda-Santos I.K."/>
            <person name="Maruyama S.R."/>
        </authorList>
    </citation>
    <scope>NUCLEOTIDE SEQUENCE</scope>
    <source>
        <strain evidence="2">Uberlandia</strain>
        <tissue evidence="2">Salivary glands</tissue>
    </source>
</reference>
<organism evidence="2">
    <name type="scientific">Amblyomma cajennense</name>
    <name type="common">Cayenne tick</name>
    <name type="synonym">Acarus cajennensis</name>
    <dbReference type="NCBI Taxonomy" id="34607"/>
    <lineage>
        <taxon>Eukaryota</taxon>
        <taxon>Metazoa</taxon>
        <taxon>Ecdysozoa</taxon>
        <taxon>Arthropoda</taxon>
        <taxon>Chelicerata</taxon>
        <taxon>Arachnida</taxon>
        <taxon>Acari</taxon>
        <taxon>Parasitiformes</taxon>
        <taxon>Ixodida</taxon>
        <taxon>Ixodoidea</taxon>
        <taxon>Ixodidae</taxon>
        <taxon>Amblyomminae</taxon>
        <taxon>Amblyomma</taxon>
    </lineage>
</organism>
<accession>A0A023FC26</accession>
<feature type="chain" id="PRO_5001520677" evidence="1">
    <location>
        <begin position="33"/>
        <end position="163"/>
    </location>
</feature>
<keyword evidence="1" id="KW-0732">Signal</keyword>
<dbReference type="SUPFAM" id="SSF55811">
    <property type="entry name" value="Nudix"/>
    <property type="match status" value="1"/>
</dbReference>
<dbReference type="InterPro" id="IPR015797">
    <property type="entry name" value="NUDIX_hydrolase-like_dom_sf"/>
</dbReference>
<dbReference type="EMBL" id="GBBK01005361">
    <property type="protein sequence ID" value="JAC19121.1"/>
    <property type="molecule type" value="mRNA"/>
</dbReference>
<sequence length="163" mass="18456">MCSLFSRSLSRCLSSWAFFSLSSSLAFSRAAAVWPRSIRCLGACVAVNKYFVSRRSIFASRVVMDKIEDIRVTELKNSAYIKPTRLLFKQNGKERIWDLMKSHDSVAAVIHNKTRDVLVFVRQFRPAVYYGRIPAHELASGAPLTRANIQATWVLHLSCVRAS</sequence>
<dbReference type="AlphaFoldDB" id="A0A023FC26"/>
<evidence type="ECO:0000313" key="2">
    <source>
        <dbReference type="EMBL" id="JAC19121.1"/>
    </source>
</evidence>
<name>A0A023FC26_AMBCJ</name>
<feature type="signal peptide" evidence="1">
    <location>
        <begin position="1"/>
        <end position="32"/>
    </location>
</feature>
<dbReference type="Gene3D" id="3.90.79.10">
    <property type="entry name" value="Nucleoside Triphosphate Pyrophosphohydrolase"/>
    <property type="match status" value="1"/>
</dbReference>
<protein>
    <submittedName>
        <fullName evidence="2">Putative conserved secreted protein</fullName>
    </submittedName>
</protein>
<proteinExistence type="evidence at transcript level"/>